<dbReference type="OrthoDB" id="73875at2759"/>
<dbReference type="Gene3D" id="3.20.20.80">
    <property type="entry name" value="Glycosidases"/>
    <property type="match status" value="1"/>
</dbReference>
<reference evidence="2 3" key="1">
    <citation type="submission" date="2016-09" db="EMBL/GenBank/DDBJ databases">
        <authorList>
            <person name="Capua I."/>
            <person name="De Benedictis P."/>
            <person name="Joannis T."/>
            <person name="Lombin L.H."/>
            <person name="Cattoli G."/>
        </authorList>
    </citation>
    <scope>NUCLEOTIDE SEQUENCE [LARGE SCALE GENOMIC DNA]</scope>
    <source>
        <strain evidence="2 3">IMI 309357</strain>
    </source>
</reference>
<dbReference type="RefSeq" id="XP_022480402.1">
    <property type="nucleotide sequence ID" value="XM_022612974.1"/>
</dbReference>
<dbReference type="GeneID" id="34554484"/>
<dbReference type="AlphaFoldDB" id="A0A1G4BPM9"/>
<evidence type="ECO:0008006" key="4">
    <source>
        <dbReference type="Google" id="ProtNLM"/>
    </source>
</evidence>
<gene>
    <name evidence="2" type="ORF">CORC01_01318</name>
</gene>
<keyword evidence="3" id="KW-1185">Reference proteome</keyword>
<dbReference type="EMBL" id="MJBS01000007">
    <property type="protein sequence ID" value="OHF03265.1"/>
    <property type="molecule type" value="Genomic_DNA"/>
</dbReference>
<evidence type="ECO:0000313" key="2">
    <source>
        <dbReference type="EMBL" id="OHF03265.1"/>
    </source>
</evidence>
<dbReference type="InterPro" id="IPR017853">
    <property type="entry name" value="GH"/>
</dbReference>
<protein>
    <recommendedName>
        <fullName evidence="4">Chitinase</fullName>
    </recommendedName>
</protein>
<evidence type="ECO:0000313" key="3">
    <source>
        <dbReference type="Proteomes" id="UP000176998"/>
    </source>
</evidence>
<name>A0A1G4BPM9_9PEZI</name>
<accession>A0A1G4BPM9</accession>
<comment type="caution">
    <text evidence="2">The sequence shown here is derived from an EMBL/GenBank/DDBJ whole genome shotgun (WGS) entry which is preliminary data.</text>
</comment>
<dbReference type="Proteomes" id="UP000176998">
    <property type="component" value="Unassembled WGS sequence"/>
</dbReference>
<dbReference type="SUPFAM" id="SSF51445">
    <property type="entry name" value="(Trans)glycosidases"/>
    <property type="match status" value="1"/>
</dbReference>
<sequence>MCGIDSADDKTAYGLKLCCSFFGWYGTETVQCRDPEPQYGKTPCHQGFGSCEMKSTTQCATSSGTSNGRQIGYYQRYNIRERACDKGADINWEYPSEPKRGGRAPDVANLVLLMKEMRAAFSPKGFRSSLALAPDYWYLRGFHPADMQEYMGFMGFMSRLSALSGNSWVGYDDDETYALKHAFANDLCIGRAKIWSIDFGAETGGGGALNEYISPESATIIPMAHTTIAKGATFTLGPGATTDIPRLPKGGYQNTPKSAGHPQAG</sequence>
<evidence type="ECO:0000256" key="1">
    <source>
        <dbReference type="SAM" id="MobiDB-lite"/>
    </source>
</evidence>
<proteinExistence type="predicted"/>
<organism evidence="2 3">
    <name type="scientific">Colletotrichum orchidophilum</name>
    <dbReference type="NCBI Taxonomy" id="1209926"/>
    <lineage>
        <taxon>Eukaryota</taxon>
        <taxon>Fungi</taxon>
        <taxon>Dikarya</taxon>
        <taxon>Ascomycota</taxon>
        <taxon>Pezizomycotina</taxon>
        <taxon>Sordariomycetes</taxon>
        <taxon>Hypocreomycetidae</taxon>
        <taxon>Glomerellales</taxon>
        <taxon>Glomerellaceae</taxon>
        <taxon>Colletotrichum</taxon>
    </lineage>
</organism>
<feature type="region of interest" description="Disordered" evidence="1">
    <location>
        <begin position="243"/>
        <end position="265"/>
    </location>
</feature>
<dbReference type="STRING" id="1209926.A0A1G4BPM9"/>